<dbReference type="Pfam" id="PF07849">
    <property type="entry name" value="DUF1641"/>
    <property type="match status" value="1"/>
</dbReference>
<evidence type="ECO:0008006" key="3">
    <source>
        <dbReference type="Google" id="ProtNLM"/>
    </source>
</evidence>
<dbReference type="EMBL" id="NEXE01000120">
    <property type="protein sequence ID" value="PSN88467.1"/>
    <property type="molecule type" value="Genomic_DNA"/>
</dbReference>
<accession>A0A2R6AQ15</accession>
<dbReference type="PANTHER" id="PTHR38433:SF1">
    <property type="entry name" value="DUF1641 DOMAIN-CONTAINING PROTEIN"/>
    <property type="match status" value="1"/>
</dbReference>
<evidence type="ECO:0000313" key="2">
    <source>
        <dbReference type="Proteomes" id="UP000240322"/>
    </source>
</evidence>
<dbReference type="AlphaFoldDB" id="A0A2R6AQ15"/>
<proteinExistence type="predicted"/>
<dbReference type="Proteomes" id="UP000240322">
    <property type="component" value="Unassembled WGS sequence"/>
</dbReference>
<gene>
    <name evidence="1" type="ORF">B9Q03_09270</name>
</gene>
<dbReference type="PANTHER" id="PTHR38433">
    <property type="match status" value="1"/>
</dbReference>
<protein>
    <recommendedName>
        <fullName evidence="3">DUF1641 domain-containing protein</fullName>
    </recommendedName>
</protein>
<sequence length="300" mass="32336">MSEASSPQQPITITLSKDEAEQLRTFISALPKLNELIKRLEPLASDGQLESLGMILSAAKSMKDSLNDEAVQSIATMAAKALELVSTLSHNSSERVLAALSENGEQLGQLLAKISQMQKDGVFESMSQAAYALKASMDALNEEAVTNLASTLSEAATMWRTLSPLLASIELTSALNRVVRMEREGVLAAIEDVGYAVKSLKDSLNDEAMVNLANTVADALNIWRTLSPYVERASRSPLPLMIQALSKEGLVEQLENAKPRSGMSILSPSDPDIRKGFGVLLEMLKVIGSEFNKNGSAKEE</sequence>
<reference evidence="1 2" key="1">
    <citation type="submission" date="2017-04" db="EMBL/GenBank/DDBJ databases">
        <title>Novel microbial lineages endemic to geothermal iron-oxide mats fill important gaps in the evolutionary history of Archaea.</title>
        <authorList>
            <person name="Jay Z.J."/>
            <person name="Beam J.P."/>
            <person name="Dlakic M."/>
            <person name="Rusch D.B."/>
            <person name="Kozubal M.A."/>
            <person name="Inskeep W.P."/>
        </authorList>
    </citation>
    <scope>NUCLEOTIDE SEQUENCE [LARGE SCALE GENOMIC DNA]</scope>
    <source>
        <strain evidence="1">OSP_D</strain>
    </source>
</reference>
<evidence type="ECO:0000313" key="1">
    <source>
        <dbReference type="EMBL" id="PSN88467.1"/>
    </source>
</evidence>
<dbReference type="InterPro" id="IPR012440">
    <property type="entry name" value="DUF1641"/>
</dbReference>
<organism evidence="1 2">
    <name type="scientific">Candidatus Marsarchaeota G2 archaeon OSP_D</name>
    <dbReference type="NCBI Taxonomy" id="1978157"/>
    <lineage>
        <taxon>Archaea</taxon>
        <taxon>Candidatus Marsarchaeota</taxon>
        <taxon>Candidatus Marsarchaeota group 2</taxon>
    </lineage>
</organism>
<name>A0A2R6AQ15_9ARCH</name>
<comment type="caution">
    <text evidence="1">The sequence shown here is derived from an EMBL/GenBank/DDBJ whole genome shotgun (WGS) entry which is preliminary data.</text>
</comment>